<gene>
    <name evidence="1" type="ordered locus">Despr_2296</name>
</gene>
<proteinExistence type="predicted"/>
<reference evidence="1 2" key="1">
    <citation type="journal article" date="2011" name="Stand. Genomic Sci.">
        <title>Complete genome sequence of Desulfobulbus propionicus type strain (1pr3).</title>
        <authorList>
            <person name="Pagani I."/>
            <person name="Lapidus A."/>
            <person name="Nolan M."/>
            <person name="Lucas S."/>
            <person name="Hammon N."/>
            <person name="Deshpande S."/>
            <person name="Cheng J.F."/>
            <person name="Chertkov O."/>
            <person name="Davenport K."/>
            <person name="Tapia R."/>
            <person name="Han C."/>
            <person name="Goodwin L."/>
            <person name="Pitluck S."/>
            <person name="Liolios K."/>
            <person name="Mavromatis K."/>
            <person name="Ivanova N."/>
            <person name="Mikhailova N."/>
            <person name="Pati A."/>
            <person name="Chen A."/>
            <person name="Palaniappan K."/>
            <person name="Land M."/>
            <person name="Hauser L."/>
            <person name="Chang Y.J."/>
            <person name="Jeffries C.D."/>
            <person name="Detter J.C."/>
            <person name="Brambilla E."/>
            <person name="Kannan K.P."/>
            <person name="Djao O.D."/>
            <person name="Rohde M."/>
            <person name="Pukall R."/>
            <person name="Spring S."/>
            <person name="Goker M."/>
            <person name="Sikorski J."/>
            <person name="Woyke T."/>
            <person name="Bristow J."/>
            <person name="Eisen J.A."/>
            <person name="Markowitz V."/>
            <person name="Hugenholtz P."/>
            <person name="Kyrpides N.C."/>
            <person name="Klenk H.P."/>
        </authorList>
    </citation>
    <scope>NUCLEOTIDE SEQUENCE [LARGE SCALE GENOMIC DNA]</scope>
    <source>
        <strain evidence="2">ATCC 33891 / DSM 2032 / 1pr3</strain>
    </source>
</reference>
<accession>A0A7U3YN46</accession>
<evidence type="ECO:0000313" key="2">
    <source>
        <dbReference type="Proteomes" id="UP000006365"/>
    </source>
</evidence>
<evidence type="ECO:0008006" key="3">
    <source>
        <dbReference type="Google" id="ProtNLM"/>
    </source>
</evidence>
<name>A0A7U3YN46_DESPD</name>
<dbReference type="KEGG" id="dpr:Despr_2296"/>
<protein>
    <recommendedName>
        <fullName evidence="3">Transcriptional regulator</fullName>
    </recommendedName>
</protein>
<dbReference type="EMBL" id="CP002364">
    <property type="protein sequence ID" value="ADW18439.1"/>
    <property type="molecule type" value="Genomic_DNA"/>
</dbReference>
<keyword evidence="2" id="KW-1185">Reference proteome</keyword>
<evidence type="ECO:0000313" key="1">
    <source>
        <dbReference type="EMBL" id="ADW18439.1"/>
    </source>
</evidence>
<dbReference type="AlphaFoldDB" id="A0A7U3YN46"/>
<dbReference type="InterPro" id="IPR036390">
    <property type="entry name" value="WH_DNA-bd_sf"/>
</dbReference>
<dbReference type="Proteomes" id="UP000006365">
    <property type="component" value="Chromosome"/>
</dbReference>
<organism evidence="1 2">
    <name type="scientific">Desulfobulbus propionicus (strain ATCC 33891 / DSM 2032 / VKM B-1956 / 1pr3)</name>
    <dbReference type="NCBI Taxonomy" id="577650"/>
    <lineage>
        <taxon>Bacteria</taxon>
        <taxon>Pseudomonadati</taxon>
        <taxon>Thermodesulfobacteriota</taxon>
        <taxon>Desulfobulbia</taxon>
        <taxon>Desulfobulbales</taxon>
        <taxon>Desulfobulbaceae</taxon>
        <taxon>Desulfobulbus</taxon>
    </lineage>
</organism>
<sequence length="80" mass="9085">MSIGTKKLQVLHILSQNLNNPHPQLVRSHDIANQLNLSLSETYLLLKVMNDQGVIESNVDHQLSLITRKGLQYLNREIAL</sequence>
<dbReference type="RefSeq" id="WP_015724977.1">
    <property type="nucleotide sequence ID" value="NC_014972.1"/>
</dbReference>
<dbReference type="SUPFAM" id="SSF46785">
    <property type="entry name" value="Winged helix' DNA-binding domain"/>
    <property type="match status" value="1"/>
</dbReference>